<gene>
    <name evidence="1" type="ORF">SPELUC_LOCUS2076</name>
</gene>
<evidence type="ECO:0000313" key="2">
    <source>
        <dbReference type="Proteomes" id="UP000789366"/>
    </source>
</evidence>
<organism evidence="1 2">
    <name type="scientific">Cetraspora pellucida</name>
    <dbReference type="NCBI Taxonomy" id="1433469"/>
    <lineage>
        <taxon>Eukaryota</taxon>
        <taxon>Fungi</taxon>
        <taxon>Fungi incertae sedis</taxon>
        <taxon>Mucoromycota</taxon>
        <taxon>Glomeromycotina</taxon>
        <taxon>Glomeromycetes</taxon>
        <taxon>Diversisporales</taxon>
        <taxon>Gigasporaceae</taxon>
        <taxon>Cetraspora</taxon>
    </lineage>
</organism>
<evidence type="ECO:0000313" key="1">
    <source>
        <dbReference type="EMBL" id="CAG8479896.1"/>
    </source>
</evidence>
<accession>A0ACA9KM30</accession>
<name>A0ACA9KM30_9GLOM</name>
<reference evidence="1" key="1">
    <citation type="submission" date="2021-06" db="EMBL/GenBank/DDBJ databases">
        <authorList>
            <person name="Kallberg Y."/>
            <person name="Tangrot J."/>
            <person name="Rosling A."/>
        </authorList>
    </citation>
    <scope>NUCLEOTIDE SEQUENCE</scope>
    <source>
        <strain evidence="1">28 12/20/2015</strain>
    </source>
</reference>
<dbReference type="EMBL" id="CAJVPW010001279">
    <property type="protein sequence ID" value="CAG8479896.1"/>
    <property type="molecule type" value="Genomic_DNA"/>
</dbReference>
<keyword evidence="2" id="KW-1185">Reference proteome</keyword>
<proteinExistence type="predicted"/>
<sequence>MDLQPKEGHLLAFNIQCSTNRIPQEICPTSLEEIVTASKAETLQNY</sequence>
<protein>
    <submittedName>
        <fullName evidence="1">1199_t:CDS:1</fullName>
    </submittedName>
</protein>
<dbReference type="Proteomes" id="UP000789366">
    <property type="component" value="Unassembled WGS sequence"/>
</dbReference>
<comment type="caution">
    <text evidence="1">The sequence shown here is derived from an EMBL/GenBank/DDBJ whole genome shotgun (WGS) entry which is preliminary data.</text>
</comment>